<dbReference type="Proteomes" id="UP000676386">
    <property type="component" value="Unassembled WGS sequence"/>
</dbReference>
<reference evidence="6 7" key="1">
    <citation type="submission" date="2021-04" db="EMBL/GenBank/DDBJ databases">
        <title>Chitinophaga sp. nov., isolated from the rhizosphere soil.</title>
        <authorList>
            <person name="He S."/>
        </authorList>
    </citation>
    <scope>NUCLEOTIDE SEQUENCE [LARGE SCALE GENOMIC DNA]</scope>
    <source>
        <strain evidence="6 7">2R12</strain>
    </source>
</reference>
<sequence>MKHITIIGGGIGGLCLAQGLKKANLYFTVYERNAREEDWLDGYRIHLRSIGAKSLHHCLSEEVWKDFLSATAAPTDGIGFLTEDMKELVHIEESLMTGNHKVPEEGQYNVSRKLLRKVLMSGIKEHIHYGKTFLKYELLENKKIKVHFEDGSTIETDILIGADGANSRIRKQLLPDAQRVATNAIAIGGKMILDKENTTWLPDFLCTRMNVVMPKSKYFFFNAVYRKEDENYILWSFVADKKEFPNLMDGEDLKREVIHKISKWHFAFKKLIFNSDTGSLLWLPLKTMLPVSPWKSGPVTLLGDAIHNMTPLQGMGANMALFDASLLLKKLQESAAGQKDLVTAISEYEAIMLKTGFEAVNTSLKYTTQAISANRLARAVNRTWFRLCNAVPFIKRMTFANNWKGLE</sequence>
<feature type="domain" description="FAD-binding" evidence="5">
    <location>
        <begin position="4"/>
        <end position="339"/>
    </location>
</feature>
<gene>
    <name evidence="6" type="ORF">KE626_31065</name>
</gene>
<comment type="caution">
    <text evidence="6">The sequence shown here is derived from an EMBL/GenBank/DDBJ whole genome shotgun (WGS) entry which is preliminary data.</text>
</comment>
<proteinExistence type="predicted"/>
<dbReference type="PANTHER" id="PTHR47178">
    <property type="entry name" value="MONOOXYGENASE, FAD-BINDING"/>
    <property type="match status" value="1"/>
</dbReference>
<name>A0ABS5J9E5_9BACT</name>
<evidence type="ECO:0000256" key="1">
    <source>
        <dbReference type="ARBA" id="ARBA00022630"/>
    </source>
</evidence>
<evidence type="ECO:0000313" key="7">
    <source>
        <dbReference type="Proteomes" id="UP000676386"/>
    </source>
</evidence>
<evidence type="ECO:0000313" key="6">
    <source>
        <dbReference type="EMBL" id="MBS0031814.1"/>
    </source>
</evidence>
<dbReference type="RefSeq" id="WP_211976975.1">
    <property type="nucleotide sequence ID" value="NZ_CBFHAM010000012.1"/>
</dbReference>
<accession>A0ABS5J9E5</accession>
<dbReference type="EMBL" id="JAGTXB010000025">
    <property type="protein sequence ID" value="MBS0031814.1"/>
    <property type="molecule type" value="Genomic_DNA"/>
</dbReference>
<evidence type="ECO:0000256" key="2">
    <source>
        <dbReference type="ARBA" id="ARBA00022827"/>
    </source>
</evidence>
<keyword evidence="4 6" id="KW-0503">Monooxygenase</keyword>
<dbReference type="PRINTS" id="PR00420">
    <property type="entry name" value="RNGMNOXGNASE"/>
</dbReference>
<dbReference type="GO" id="GO:0004497">
    <property type="term" value="F:monooxygenase activity"/>
    <property type="evidence" value="ECO:0007669"/>
    <property type="project" value="UniProtKB-KW"/>
</dbReference>
<evidence type="ECO:0000259" key="5">
    <source>
        <dbReference type="Pfam" id="PF01494"/>
    </source>
</evidence>
<organism evidence="6 7">
    <name type="scientific">Chitinophaga hostae</name>
    <dbReference type="NCBI Taxonomy" id="2831022"/>
    <lineage>
        <taxon>Bacteria</taxon>
        <taxon>Pseudomonadati</taxon>
        <taxon>Bacteroidota</taxon>
        <taxon>Chitinophagia</taxon>
        <taxon>Chitinophagales</taxon>
        <taxon>Chitinophagaceae</taxon>
        <taxon>Chitinophaga</taxon>
    </lineage>
</organism>
<dbReference type="PANTHER" id="PTHR47178:SF6">
    <property type="entry name" value="FAD-BINDING DOMAIN-CONTAINING PROTEIN"/>
    <property type="match status" value="1"/>
</dbReference>
<dbReference type="Pfam" id="PF01494">
    <property type="entry name" value="FAD_binding_3"/>
    <property type="match status" value="1"/>
</dbReference>
<keyword evidence="7" id="KW-1185">Reference proteome</keyword>
<keyword evidence="2" id="KW-0274">FAD</keyword>
<dbReference type="InterPro" id="IPR002938">
    <property type="entry name" value="FAD-bd"/>
</dbReference>
<protein>
    <submittedName>
        <fullName evidence="6">FAD-dependent monooxygenase</fullName>
    </submittedName>
</protein>
<dbReference type="SUPFAM" id="SSF51905">
    <property type="entry name" value="FAD/NAD(P)-binding domain"/>
    <property type="match status" value="1"/>
</dbReference>
<keyword evidence="1" id="KW-0285">Flavoprotein</keyword>
<dbReference type="Gene3D" id="3.50.50.60">
    <property type="entry name" value="FAD/NAD(P)-binding domain"/>
    <property type="match status" value="1"/>
</dbReference>
<evidence type="ECO:0000256" key="4">
    <source>
        <dbReference type="ARBA" id="ARBA00023033"/>
    </source>
</evidence>
<keyword evidence="3" id="KW-0560">Oxidoreductase</keyword>
<evidence type="ECO:0000256" key="3">
    <source>
        <dbReference type="ARBA" id="ARBA00023002"/>
    </source>
</evidence>
<dbReference type="InterPro" id="IPR036188">
    <property type="entry name" value="FAD/NAD-bd_sf"/>
</dbReference>